<evidence type="ECO:0000259" key="13">
    <source>
        <dbReference type="Pfam" id="PF00662"/>
    </source>
</evidence>
<feature type="transmembrane region" description="Helical" evidence="11">
    <location>
        <begin position="383"/>
        <end position="405"/>
    </location>
</feature>
<dbReference type="EMBL" id="PZFK01000026">
    <property type="protein sequence ID" value="PTI28572.1"/>
    <property type="molecule type" value="Genomic_DNA"/>
</dbReference>
<evidence type="ECO:0000313" key="16">
    <source>
        <dbReference type="EMBL" id="PTI28572.1"/>
    </source>
</evidence>
<feature type="transmembrane region" description="Helical" evidence="11">
    <location>
        <begin position="652"/>
        <end position="669"/>
    </location>
</feature>
<keyword evidence="7 11" id="KW-1133">Transmembrane helix</keyword>
<dbReference type="RefSeq" id="WP_107557238.1">
    <property type="nucleotide sequence ID" value="NZ_BMDF01000007.1"/>
</dbReference>
<dbReference type="AlphaFoldDB" id="A0A2T4PR99"/>
<evidence type="ECO:0000256" key="9">
    <source>
        <dbReference type="ARBA" id="ARBA00023136"/>
    </source>
</evidence>
<evidence type="ECO:0000256" key="2">
    <source>
        <dbReference type="ARBA" id="ARBA00008483"/>
    </source>
</evidence>
<dbReference type="InterPro" id="IPR046806">
    <property type="entry name" value="MrpA_C/MbhE"/>
</dbReference>
<dbReference type="PANTHER" id="PTHR43373">
    <property type="entry name" value="NA(+)/H(+) ANTIPORTER SUBUNIT"/>
    <property type="match status" value="1"/>
</dbReference>
<feature type="transmembrane region" description="Helical" evidence="11">
    <location>
        <begin position="244"/>
        <end position="265"/>
    </location>
</feature>
<dbReference type="Pfam" id="PF13244">
    <property type="entry name" value="MbhD"/>
    <property type="match status" value="1"/>
</dbReference>
<keyword evidence="3" id="KW-0813">Transport</keyword>
<protein>
    <submittedName>
        <fullName evidence="16">Cation:proton antiporter</fullName>
    </submittedName>
</protein>
<evidence type="ECO:0000256" key="3">
    <source>
        <dbReference type="ARBA" id="ARBA00022448"/>
    </source>
</evidence>
<dbReference type="GO" id="GO:0015297">
    <property type="term" value="F:antiporter activity"/>
    <property type="evidence" value="ECO:0007669"/>
    <property type="project" value="UniProtKB-KW"/>
</dbReference>
<feature type="domain" description="NADH-Ubiquinone oxidoreductase (complex I) chain 5 N-terminal" evidence="13">
    <location>
        <begin position="63"/>
        <end position="112"/>
    </location>
</feature>
<feature type="transmembrane region" description="Helical" evidence="11">
    <location>
        <begin position="675"/>
        <end position="694"/>
    </location>
</feature>
<feature type="transmembrane region" description="Helical" evidence="11">
    <location>
        <begin position="28"/>
        <end position="46"/>
    </location>
</feature>
<evidence type="ECO:0000256" key="6">
    <source>
        <dbReference type="ARBA" id="ARBA00022692"/>
    </source>
</evidence>
<feature type="transmembrane region" description="Helical" evidence="11">
    <location>
        <begin position="133"/>
        <end position="153"/>
    </location>
</feature>
<evidence type="ECO:0000256" key="10">
    <source>
        <dbReference type="RuleBase" id="RU000320"/>
    </source>
</evidence>
<dbReference type="Pfam" id="PF00361">
    <property type="entry name" value="Proton_antipo_M"/>
    <property type="match status" value="1"/>
</dbReference>
<feature type="transmembrane region" description="Helical" evidence="11">
    <location>
        <begin position="471"/>
        <end position="491"/>
    </location>
</feature>
<evidence type="ECO:0000256" key="4">
    <source>
        <dbReference type="ARBA" id="ARBA00022449"/>
    </source>
</evidence>
<keyword evidence="4" id="KW-0050">Antiport</keyword>
<keyword evidence="8" id="KW-0406">Ion transport</keyword>
<dbReference type="STRING" id="1167632.GCA_000286335_02122"/>
<keyword evidence="5" id="KW-1003">Cell membrane</keyword>
<feature type="transmembrane region" description="Helical" evidence="11">
    <location>
        <begin position="425"/>
        <end position="450"/>
    </location>
</feature>
<feature type="domain" description="MrpA C-terminal/MbhD" evidence="14">
    <location>
        <begin position="635"/>
        <end position="697"/>
    </location>
</feature>
<dbReference type="InterPro" id="IPR025383">
    <property type="entry name" value="MrpA_C/MbhD"/>
</dbReference>
<comment type="caution">
    <text evidence="16">The sequence shown here is derived from an EMBL/GenBank/DDBJ whole genome shotgun (WGS) entry which is preliminary data.</text>
</comment>
<dbReference type="InterPro" id="IPR001750">
    <property type="entry name" value="ND/Mrp_TM"/>
</dbReference>
<dbReference type="GO" id="GO:0005886">
    <property type="term" value="C:plasma membrane"/>
    <property type="evidence" value="ECO:0007669"/>
    <property type="project" value="UniProtKB-SubCell"/>
</dbReference>
<feature type="transmembrane region" description="Helical" evidence="11">
    <location>
        <begin position="6"/>
        <end position="21"/>
    </location>
</feature>
<reference evidence="16 17" key="1">
    <citation type="journal article" date="2016" name="Front. Microbiol.">
        <title>Comprehensive Phylogenetic Analysis of Bovine Non-aureus Staphylococci Species Based on Whole-Genome Sequencing.</title>
        <authorList>
            <person name="Naushad S."/>
            <person name="Barkema H.W."/>
            <person name="Luby C."/>
            <person name="Condas L.A."/>
            <person name="Nobrega D.B."/>
            <person name="Carson D.A."/>
            <person name="De Buck J."/>
        </authorList>
    </citation>
    <scope>NUCLEOTIDE SEQUENCE [LARGE SCALE GENOMIC DNA]</scope>
    <source>
        <strain evidence="16 17">SNUC 2204</strain>
    </source>
</reference>
<evidence type="ECO:0000256" key="5">
    <source>
        <dbReference type="ARBA" id="ARBA00022475"/>
    </source>
</evidence>
<dbReference type="Pfam" id="PF20501">
    <property type="entry name" value="MbhE"/>
    <property type="match status" value="1"/>
</dbReference>
<feature type="transmembrane region" description="Helical" evidence="11">
    <location>
        <begin position="207"/>
        <end position="232"/>
    </location>
</feature>
<gene>
    <name evidence="16" type="ORF">BU072_11205</name>
</gene>
<dbReference type="NCBIfam" id="NF009286">
    <property type="entry name" value="PRK12646.1"/>
    <property type="match status" value="1"/>
</dbReference>
<feature type="transmembrane region" description="Helical" evidence="11">
    <location>
        <begin position="78"/>
        <end position="99"/>
    </location>
</feature>
<keyword evidence="9 11" id="KW-0472">Membrane</keyword>
<comment type="subcellular location">
    <subcellularLocation>
        <location evidence="1">Cell membrane</location>
        <topology evidence="1">Multi-pass membrane protein</topology>
    </subcellularLocation>
    <subcellularLocation>
        <location evidence="10">Membrane</location>
        <topology evidence="10">Multi-pass membrane protein</topology>
    </subcellularLocation>
</comment>
<dbReference type="GeneID" id="64117362"/>
<feature type="transmembrane region" description="Helical" evidence="11">
    <location>
        <begin position="271"/>
        <end position="292"/>
    </location>
</feature>
<feature type="transmembrane region" description="Helical" evidence="11">
    <location>
        <begin position="522"/>
        <end position="546"/>
    </location>
</feature>
<feature type="domain" description="NADH:quinone oxidoreductase/Mrp antiporter transmembrane" evidence="12">
    <location>
        <begin position="128"/>
        <end position="421"/>
    </location>
</feature>
<evidence type="ECO:0000259" key="12">
    <source>
        <dbReference type="Pfam" id="PF00361"/>
    </source>
</evidence>
<dbReference type="InterPro" id="IPR001516">
    <property type="entry name" value="Proton_antipo_N"/>
</dbReference>
<dbReference type="PRINTS" id="PR01434">
    <property type="entry name" value="NADHDHGNASE5"/>
</dbReference>
<feature type="transmembrane region" description="Helical" evidence="11">
    <location>
        <begin position="299"/>
        <end position="321"/>
    </location>
</feature>
<evidence type="ECO:0000259" key="14">
    <source>
        <dbReference type="Pfam" id="PF13244"/>
    </source>
</evidence>
<evidence type="ECO:0000259" key="15">
    <source>
        <dbReference type="Pfam" id="PF20501"/>
    </source>
</evidence>
<dbReference type="GO" id="GO:0006811">
    <property type="term" value="P:monoatomic ion transport"/>
    <property type="evidence" value="ECO:0007669"/>
    <property type="project" value="UniProtKB-KW"/>
</dbReference>
<feature type="transmembrane region" description="Helical" evidence="11">
    <location>
        <begin position="624"/>
        <end position="645"/>
    </location>
</feature>
<feature type="transmembrane region" description="Helical" evidence="11">
    <location>
        <begin position="706"/>
        <end position="730"/>
    </location>
</feature>
<sequence>MALVWLFFMIIVVMSIVLMTMNTKFSRFAGWLSLIAPLLSSIYFISKIKYIYNGNSVTYFKEWIPIIDVNLDLRLDGLSLIFALLISLIGAGVFLYAIYYLSHEKDNLPRFYTYLLMFMLAMLGVVLSNNTILLYTFWELTSISSFLLISYWYQREKSQEGALKSFLITVFGGMAMLVGLILLYSITGTNTITEQVGMVDKIFESPWFVLAVILILLGAFTKSAQFPFHIWLPDAMEAPTPVSAYLHSATMVKAGLYLLLRFTPIIGQSEWVVYTVVTIGLITLLVGSFFAVNKKDLKAMLAYSTISQLGMIMTMIGLGLLALNNGFKADNEIFLASLFAAIFHLINHAIFKSVLFMGVGIIDHETGTRDVNKLGGLRTIMPITAVVMTISALSMAGIPLFNGFLSKEKFFTSLVETGHTDIFNQTMSIVMITAGFVGSIFTFVYCMKLIKEPFFGKIKQEQLPKVPRHDGGGLLIAPFIIVLFVPVIFFVPNVLGEYLIGPALRDIFHDDQIMNHIPHIKAWHGFTVELFLTLGIYIIGILLVLLPKWNVIYSKISKQFEINTLYSQGMRLLDRVSTFLIQGIMNNKLNQYLHIIYVIFFVIIGYGIYQVGIYDIAYYHITEASTFEIIILINIVITATALMFIRERMTMTILNGVIGYSIAVVFIFMKAPDLALTQLVIETITTVLFLLVFYHLPNVQKDNPNVLSEFIKLAISLLMAVFVVIFVIMMQQDSLFDKISYYYANADELAGVKNIVNGILGDFRALDTMLEGIVILIAGLGIYTLVKFKIRKGDPNERK</sequence>
<evidence type="ECO:0000313" key="17">
    <source>
        <dbReference type="Proteomes" id="UP000241209"/>
    </source>
</evidence>
<feature type="transmembrane region" description="Helical" evidence="11">
    <location>
        <begin position="333"/>
        <end position="362"/>
    </location>
</feature>
<evidence type="ECO:0000256" key="11">
    <source>
        <dbReference type="SAM" id="Phobius"/>
    </source>
</evidence>
<proteinExistence type="inferred from homology"/>
<accession>A0A2T4PR99</accession>
<keyword evidence="6 10" id="KW-0812">Transmembrane</keyword>
<feature type="transmembrane region" description="Helical" evidence="11">
    <location>
        <begin position="772"/>
        <end position="790"/>
    </location>
</feature>
<evidence type="ECO:0000256" key="8">
    <source>
        <dbReference type="ARBA" id="ARBA00023065"/>
    </source>
</evidence>
<feature type="transmembrane region" description="Helical" evidence="11">
    <location>
        <begin position="592"/>
        <end position="612"/>
    </location>
</feature>
<evidence type="ECO:0000256" key="7">
    <source>
        <dbReference type="ARBA" id="ARBA00022989"/>
    </source>
</evidence>
<dbReference type="Proteomes" id="UP000241209">
    <property type="component" value="Unassembled WGS sequence"/>
</dbReference>
<comment type="similarity">
    <text evidence="2">Belongs to the CPA3 antiporters (TC 2.A.63) subunit A family.</text>
</comment>
<name>A0A2T4PR99_9STAP</name>
<dbReference type="InterPro" id="IPR050616">
    <property type="entry name" value="CPA3_Na-H_Antiporter_A"/>
</dbReference>
<feature type="domain" description="MrpA C-terminal/MbhE" evidence="15">
    <location>
        <begin position="713"/>
        <end position="787"/>
    </location>
</feature>
<feature type="transmembrane region" description="Helical" evidence="11">
    <location>
        <begin position="111"/>
        <end position="127"/>
    </location>
</feature>
<dbReference type="Pfam" id="PF00662">
    <property type="entry name" value="Proton_antipo_N"/>
    <property type="match status" value="1"/>
</dbReference>
<organism evidence="16 17">
    <name type="scientific">Mammaliicoccus vitulinus</name>
    <dbReference type="NCBI Taxonomy" id="71237"/>
    <lineage>
        <taxon>Bacteria</taxon>
        <taxon>Bacillati</taxon>
        <taxon>Bacillota</taxon>
        <taxon>Bacilli</taxon>
        <taxon>Bacillales</taxon>
        <taxon>Staphylococcaceae</taxon>
        <taxon>Mammaliicoccus</taxon>
    </lineage>
</organism>
<dbReference type="PANTHER" id="PTHR43373:SF1">
    <property type="entry name" value="NA(+)_H(+) ANTIPORTER SUBUNIT A"/>
    <property type="match status" value="1"/>
</dbReference>
<feature type="transmembrane region" description="Helical" evidence="11">
    <location>
        <begin position="165"/>
        <end position="187"/>
    </location>
</feature>
<evidence type="ECO:0000256" key="1">
    <source>
        <dbReference type="ARBA" id="ARBA00004651"/>
    </source>
</evidence>